<evidence type="ECO:0000256" key="2">
    <source>
        <dbReference type="ARBA" id="ARBA00024867"/>
    </source>
</evidence>
<comment type="caution">
    <text evidence="6">The sequence shown here is derived from an EMBL/GenBank/DDBJ whole genome shotgun (WGS) entry which is preliminary data.</text>
</comment>
<organism evidence="6 7">
    <name type="scientific">Thermodesulfitimonas autotrophica</name>
    <dbReference type="NCBI Taxonomy" id="1894989"/>
    <lineage>
        <taxon>Bacteria</taxon>
        <taxon>Bacillati</taxon>
        <taxon>Bacillota</taxon>
        <taxon>Clostridia</taxon>
        <taxon>Thermoanaerobacterales</taxon>
        <taxon>Thermoanaerobacteraceae</taxon>
        <taxon>Thermodesulfitimonas</taxon>
    </lineage>
</organism>
<reference evidence="6 7" key="1">
    <citation type="submission" date="2018-11" db="EMBL/GenBank/DDBJ databases">
        <title>Genomic Encyclopedia of Type Strains, Phase IV (KMG-IV): sequencing the most valuable type-strain genomes for metagenomic binning, comparative biology and taxonomic classification.</title>
        <authorList>
            <person name="Goeker M."/>
        </authorList>
    </citation>
    <scope>NUCLEOTIDE SEQUENCE [LARGE SCALE GENOMIC DNA]</scope>
    <source>
        <strain evidence="6 7">DSM 102936</strain>
    </source>
</reference>
<dbReference type="Gene3D" id="1.10.3210.10">
    <property type="entry name" value="Hypothetical protein af1432"/>
    <property type="match status" value="1"/>
</dbReference>
<accession>A0A3N5AZS3</accession>
<dbReference type="InterPro" id="IPR003607">
    <property type="entry name" value="HD/PDEase_dom"/>
</dbReference>
<dbReference type="InterPro" id="IPR011006">
    <property type="entry name" value="CheY-like_superfamily"/>
</dbReference>
<sequence>MKVRQPLVLLVDDEEKALKLYEVMLAQEGVAIAKATDGQMALELFRRLKPDVVVLDIMMPGMDGFEVCQRIRALPEGVNVPILIVSAIGDRKSRIKGLALGASDFLDKPVDKAEFVTRLSNLLRVKEYQDFLQDQSIMLERLVRQRTAELFRTHEELKRSYYEILYRLAVVAEYRDGDTARHISRIGLYTQVIAEALGLSPQEVELLSLASPMHDIGKVGIPDRILLKPGRLTPEEFEVVKAHTTIGARILAGSNSDVIRAAEEIALSHHERYDGSGYPNGLRGEQIPLAGRIVMLADIYDALRSERPYKPAFDRETTRRIILEGDGRTKPEHFDPEVLDVFRKVEPTLHEIYESYRGKELTAFQEIYRVLPEYKES</sequence>
<evidence type="ECO:0000313" key="7">
    <source>
        <dbReference type="Proteomes" id="UP000282654"/>
    </source>
</evidence>
<dbReference type="Proteomes" id="UP000282654">
    <property type="component" value="Unassembled WGS sequence"/>
</dbReference>
<protein>
    <recommendedName>
        <fullName evidence="1">Stage 0 sporulation protein A homolog</fullName>
    </recommendedName>
</protein>
<dbReference type="Gene3D" id="3.40.50.2300">
    <property type="match status" value="1"/>
</dbReference>
<dbReference type="RefSeq" id="WP_123931209.1">
    <property type="nucleotide sequence ID" value="NZ_RKRE01000003.1"/>
</dbReference>
<dbReference type="CDD" id="cd00077">
    <property type="entry name" value="HDc"/>
    <property type="match status" value="1"/>
</dbReference>
<gene>
    <name evidence="6" type="ORF">EDD75_1795</name>
</gene>
<dbReference type="SUPFAM" id="SSF109604">
    <property type="entry name" value="HD-domain/PDEase-like"/>
    <property type="match status" value="1"/>
</dbReference>
<dbReference type="GO" id="GO:0000160">
    <property type="term" value="P:phosphorelay signal transduction system"/>
    <property type="evidence" value="ECO:0007669"/>
    <property type="project" value="InterPro"/>
</dbReference>
<keyword evidence="7" id="KW-1185">Reference proteome</keyword>
<feature type="modified residue" description="4-aspartylphosphate" evidence="3">
    <location>
        <position position="56"/>
    </location>
</feature>
<feature type="domain" description="Response regulatory" evidence="4">
    <location>
        <begin position="7"/>
        <end position="123"/>
    </location>
</feature>
<evidence type="ECO:0000259" key="4">
    <source>
        <dbReference type="PROSITE" id="PS50110"/>
    </source>
</evidence>
<comment type="function">
    <text evidence="2">May play the central regulatory role in sporulation. It may be an element of the effector pathway responsible for the activation of sporulation genes in response to nutritional stress. Spo0A may act in concert with spo0H (a sigma factor) to control the expression of some genes that are critical to the sporulation process.</text>
</comment>
<dbReference type="Pfam" id="PF13487">
    <property type="entry name" value="HD_5"/>
    <property type="match status" value="1"/>
</dbReference>
<dbReference type="InterPro" id="IPR037522">
    <property type="entry name" value="HD_GYP_dom"/>
</dbReference>
<dbReference type="PROSITE" id="PS51832">
    <property type="entry name" value="HD_GYP"/>
    <property type="match status" value="1"/>
</dbReference>
<dbReference type="EMBL" id="RKRE01000003">
    <property type="protein sequence ID" value="RPF42688.1"/>
    <property type="molecule type" value="Genomic_DNA"/>
</dbReference>
<feature type="domain" description="HD-GYP" evidence="5">
    <location>
        <begin position="157"/>
        <end position="358"/>
    </location>
</feature>
<dbReference type="SUPFAM" id="SSF52172">
    <property type="entry name" value="CheY-like"/>
    <property type="match status" value="1"/>
</dbReference>
<evidence type="ECO:0000259" key="5">
    <source>
        <dbReference type="PROSITE" id="PS51832"/>
    </source>
</evidence>
<dbReference type="InterPro" id="IPR001789">
    <property type="entry name" value="Sig_transdc_resp-reg_receiver"/>
</dbReference>
<dbReference type="SMART" id="SM00448">
    <property type="entry name" value="REC"/>
    <property type="match status" value="1"/>
</dbReference>
<evidence type="ECO:0000313" key="6">
    <source>
        <dbReference type="EMBL" id="RPF42688.1"/>
    </source>
</evidence>
<dbReference type="OrthoDB" id="10822at2"/>
<dbReference type="SMART" id="SM00471">
    <property type="entry name" value="HDc"/>
    <property type="match status" value="1"/>
</dbReference>
<name>A0A3N5AZS3_9THEO</name>
<dbReference type="PROSITE" id="PS50110">
    <property type="entry name" value="RESPONSE_REGULATORY"/>
    <property type="match status" value="1"/>
</dbReference>
<evidence type="ECO:0000256" key="3">
    <source>
        <dbReference type="PROSITE-ProRule" id="PRU00169"/>
    </source>
</evidence>
<dbReference type="Pfam" id="PF00072">
    <property type="entry name" value="Response_reg"/>
    <property type="match status" value="1"/>
</dbReference>
<keyword evidence="3" id="KW-0597">Phosphoprotein</keyword>
<evidence type="ECO:0000256" key="1">
    <source>
        <dbReference type="ARBA" id="ARBA00018672"/>
    </source>
</evidence>
<proteinExistence type="predicted"/>
<dbReference type="InterPro" id="IPR052020">
    <property type="entry name" value="Cyclic_di-GMP/3'3'-cGAMP_PDE"/>
</dbReference>
<dbReference type="AlphaFoldDB" id="A0A3N5AZS3"/>
<dbReference type="PANTHER" id="PTHR45228">
    <property type="entry name" value="CYCLIC DI-GMP PHOSPHODIESTERASE TM_0186-RELATED"/>
    <property type="match status" value="1"/>
</dbReference>